<protein>
    <recommendedName>
        <fullName evidence="2">DUF4283 domain-containing protein</fullName>
    </recommendedName>
</protein>
<feature type="domain" description="DUF4283" evidence="2">
    <location>
        <begin position="67"/>
        <end position="150"/>
    </location>
</feature>
<evidence type="ECO:0000256" key="1">
    <source>
        <dbReference type="SAM" id="MobiDB-lite"/>
    </source>
</evidence>
<dbReference type="PANTHER" id="PTHR31286:SF55">
    <property type="entry name" value="DUF4283 DOMAIN-CONTAINING PROTEIN"/>
    <property type="match status" value="1"/>
</dbReference>
<dbReference type="AlphaFoldDB" id="A0A397KX68"/>
<dbReference type="Gene3D" id="4.10.60.10">
    <property type="entry name" value="Zinc finger, CCHC-type"/>
    <property type="match status" value="1"/>
</dbReference>
<accession>A0A397KX68</accession>
<gene>
    <name evidence="3" type="ORF">BRARA_K00942</name>
</gene>
<dbReference type="PANTHER" id="PTHR31286">
    <property type="entry name" value="GLYCINE-RICH CELL WALL STRUCTURAL PROTEIN 1.8-LIKE"/>
    <property type="match status" value="1"/>
</dbReference>
<dbReference type="InterPro" id="IPR036875">
    <property type="entry name" value="Znf_CCHC_sf"/>
</dbReference>
<feature type="region of interest" description="Disordered" evidence="1">
    <location>
        <begin position="296"/>
        <end position="356"/>
    </location>
</feature>
<dbReference type="SUPFAM" id="SSF57756">
    <property type="entry name" value="Retrovirus zinc finger-like domains"/>
    <property type="match status" value="1"/>
</dbReference>
<dbReference type="Pfam" id="PF14111">
    <property type="entry name" value="DUF4283"/>
    <property type="match status" value="1"/>
</dbReference>
<feature type="non-terminal residue" evidence="3">
    <location>
        <position position="1"/>
    </location>
</feature>
<feature type="compositionally biased region" description="Acidic residues" evidence="1">
    <location>
        <begin position="307"/>
        <end position="330"/>
    </location>
</feature>
<dbReference type="EMBL" id="KZ865393">
    <property type="protein sequence ID" value="RIA04790.1"/>
    <property type="molecule type" value="Genomic_DNA"/>
</dbReference>
<name>A0A397KX68_BRACM</name>
<evidence type="ECO:0000259" key="2">
    <source>
        <dbReference type="Pfam" id="PF14111"/>
    </source>
</evidence>
<dbReference type="Proteomes" id="UP000264353">
    <property type="component" value="Unassembled WGS sequence"/>
</dbReference>
<feature type="compositionally biased region" description="Basic residues" evidence="1">
    <location>
        <begin position="339"/>
        <end position="349"/>
    </location>
</feature>
<proteinExistence type="predicted"/>
<dbReference type="GO" id="GO:0003676">
    <property type="term" value="F:nucleic acid binding"/>
    <property type="evidence" value="ECO:0007669"/>
    <property type="project" value="InterPro"/>
</dbReference>
<reference evidence="3" key="1">
    <citation type="submission" date="2018-06" db="EMBL/GenBank/DDBJ databases">
        <title>WGS assembly of Brassica rapa FPsc.</title>
        <authorList>
            <person name="Bowman J."/>
            <person name="Kohchi T."/>
            <person name="Yamato K."/>
            <person name="Jenkins J."/>
            <person name="Shu S."/>
            <person name="Ishizaki K."/>
            <person name="Yamaoka S."/>
            <person name="Nishihama R."/>
            <person name="Nakamura Y."/>
            <person name="Berger F."/>
            <person name="Adam C."/>
            <person name="Aki S."/>
            <person name="Althoff F."/>
            <person name="Araki T."/>
            <person name="Arteaga-Vazquez M."/>
            <person name="Balasubrmanian S."/>
            <person name="Bauer D."/>
            <person name="Boehm C."/>
            <person name="Briginshaw L."/>
            <person name="Caballero-Perez J."/>
            <person name="Catarino B."/>
            <person name="Chen F."/>
            <person name="Chiyoda S."/>
            <person name="Chovatia M."/>
            <person name="Davies K."/>
            <person name="Delmans M."/>
            <person name="Demura T."/>
            <person name="Dierschke T."/>
            <person name="Dolan L."/>
            <person name="Dorantes-Acosta A."/>
            <person name="Eklund D."/>
            <person name="Florent S."/>
            <person name="Flores-Sandoval E."/>
            <person name="Fujiyama A."/>
            <person name="Fukuzawa H."/>
            <person name="Galik B."/>
            <person name="Grimanelli D."/>
            <person name="Grimwood J."/>
            <person name="Grossniklaus U."/>
            <person name="Hamada T."/>
            <person name="Haseloff J."/>
            <person name="Hetherington A."/>
            <person name="Higo A."/>
            <person name="Hirakawa Y."/>
            <person name="Hundley H."/>
            <person name="Ikeda Y."/>
            <person name="Inoue K."/>
            <person name="Inoue S."/>
            <person name="Ishida S."/>
            <person name="Jia Q."/>
            <person name="Kakita M."/>
            <person name="Kanazawa T."/>
            <person name="Kawai Y."/>
            <person name="Kawashima T."/>
            <person name="Kennedy M."/>
            <person name="Kinose K."/>
            <person name="Kinoshita T."/>
            <person name="Kohara Y."/>
            <person name="Koide E."/>
            <person name="Komatsu K."/>
            <person name="Kopischke S."/>
            <person name="Kubo M."/>
            <person name="Kyozuka J."/>
            <person name="Lagercrantz U."/>
            <person name="Lin S."/>
            <person name="Lindquist E."/>
            <person name="Lipzen A."/>
            <person name="Lu C."/>
            <person name="Luna E."/>
            <person name="Martienssen R."/>
            <person name="Minamino N."/>
            <person name="Mizutani M."/>
            <person name="Mizutani M."/>
            <person name="Mochizuki N."/>
            <person name="Monte I."/>
            <person name="Mosher R."/>
            <person name="Nagasaki H."/>
            <person name="Nakagami H."/>
            <person name="Naramoto S."/>
            <person name="Nishitani K."/>
            <person name="Ohtani M."/>
            <person name="Okamoto T."/>
            <person name="Okumura M."/>
            <person name="Phillips J."/>
            <person name="Pollak B."/>
            <person name="Reinders A."/>
            <person name="Roevekamp M."/>
            <person name="Sano R."/>
            <person name="Sawa S."/>
            <person name="Schmid M."/>
            <person name="Shirakawa M."/>
            <person name="Solano R."/>
            <person name="Spunde A."/>
            <person name="Suetsugu N."/>
            <person name="Sugano S."/>
            <person name="Sugiyama A."/>
            <person name="Sun R."/>
            <person name="Suzuki Y."/>
            <person name="Takenaka M."/>
            <person name="Takezawa D."/>
            <person name="Tomogane H."/>
            <person name="Tsuzuki M."/>
            <person name="Ueda T."/>
            <person name="Umeda M."/>
            <person name="Ward J."/>
            <person name="Watanabe Y."/>
            <person name="Yazaki K."/>
            <person name="Yokoyama R."/>
            <person name="Yoshitake Y."/>
            <person name="Yotsui I."/>
            <person name="Zachgo S."/>
            <person name="Schmutz J."/>
        </authorList>
    </citation>
    <scope>NUCLEOTIDE SEQUENCE [LARGE SCALE GENOMIC DNA]</scope>
</reference>
<organism evidence="3">
    <name type="scientific">Brassica campestris</name>
    <name type="common">Field mustard</name>
    <dbReference type="NCBI Taxonomy" id="3711"/>
    <lineage>
        <taxon>Eukaryota</taxon>
        <taxon>Viridiplantae</taxon>
        <taxon>Streptophyta</taxon>
        <taxon>Embryophyta</taxon>
        <taxon>Tracheophyta</taxon>
        <taxon>Spermatophyta</taxon>
        <taxon>Magnoliopsida</taxon>
        <taxon>eudicotyledons</taxon>
        <taxon>Gunneridae</taxon>
        <taxon>Pentapetalae</taxon>
        <taxon>rosids</taxon>
        <taxon>malvids</taxon>
        <taxon>Brassicales</taxon>
        <taxon>Brassicaceae</taxon>
        <taxon>Brassiceae</taxon>
        <taxon>Brassica</taxon>
    </lineage>
</organism>
<feature type="region of interest" description="Disordered" evidence="1">
    <location>
        <begin position="1"/>
        <end position="24"/>
    </location>
</feature>
<feature type="compositionally biased region" description="Polar residues" evidence="1">
    <location>
        <begin position="9"/>
        <end position="24"/>
    </location>
</feature>
<dbReference type="InterPro" id="IPR025558">
    <property type="entry name" value="DUF4283"/>
</dbReference>
<dbReference type="GO" id="GO:0008270">
    <property type="term" value="F:zinc ion binding"/>
    <property type="evidence" value="ECO:0007669"/>
    <property type="project" value="InterPro"/>
</dbReference>
<evidence type="ECO:0000313" key="3">
    <source>
        <dbReference type="EMBL" id="RIA04790.1"/>
    </source>
</evidence>
<dbReference type="InterPro" id="IPR040256">
    <property type="entry name" value="At4g02000-like"/>
</dbReference>
<sequence>SDVEIPSAVPTQQTAPSQSGVKTQATLWKEKVSPNSGRMDPEGTPFTLDSGEACVKIPNSVIERNRKAWDSFIIGQFYEEAPAKGAVHAIVNGMWSKQRRDISVSKMDGNAFLFRVPCPHARRRILKQCLWQVDGQTMFVAKWAPGVTPEKPALSTVPVWLDFHGVPLQFFNRDALKEIAGLVGHPLYLHPSTENLTNIEVAKVYTVIDPRTPLPEAVNAQFECGEVVRIGVSCPWLPSLCSHCSKVGHTISKCPAAPPRCLICRSVKHSTDACTRTNSNKDNGRLFVDLRPENYESPIASSKGTSEDDDPDPDSEGLSNDEDNPDDEDDQFIRVISQRSKKQAKRNARGRGPLNL</sequence>